<feature type="transmembrane region" description="Helical" evidence="5">
    <location>
        <begin position="73"/>
        <end position="89"/>
    </location>
</feature>
<dbReference type="Proteomes" id="UP001446205">
    <property type="component" value="Unassembled WGS sequence"/>
</dbReference>
<evidence type="ECO:0000256" key="4">
    <source>
        <dbReference type="ARBA" id="ARBA00023136"/>
    </source>
</evidence>
<sequence length="155" mass="16925">MHRLNRILLGIWAGALLFMGGAVAPVLFAHLPERQMAGNVAGVLFAYLDWAGLAFALWFLVQALRGGGRAARLAWSFVALLLLASRLLLNPRMEAIKARGPVDALAPDSPELQLFGALHGVSSLIFLLVLLVVIWQLWVQVGPANKRDRPDQGRE</sequence>
<feature type="transmembrane region" description="Helical" evidence="5">
    <location>
        <begin position="40"/>
        <end position="61"/>
    </location>
</feature>
<evidence type="ECO:0000256" key="2">
    <source>
        <dbReference type="ARBA" id="ARBA00022692"/>
    </source>
</evidence>
<reference evidence="7 8" key="1">
    <citation type="submission" date="2024-04" db="EMBL/GenBank/DDBJ databases">
        <authorList>
            <person name="Abashina T."/>
            <person name="Shaikin A."/>
        </authorList>
    </citation>
    <scope>NUCLEOTIDE SEQUENCE [LARGE SCALE GENOMIC DNA]</scope>
    <source>
        <strain evidence="7 8">AAFK</strain>
    </source>
</reference>
<dbReference type="Pfam" id="PF13664">
    <property type="entry name" value="DUF4149"/>
    <property type="match status" value="1"/>
</dbReference>
<evidence type="ECO:0000256" key="1">
    <source>
        <dbReference type="ARBA" id="ARBA00004370"/>
    </source>
</evidence>
<name>A0ABU9DBH8_9PROT</name>
<dbReference type="InterPro" id="IPR025423">
    <property type="entry name" value="TMEM205-like"/>
</dbReference>
<proteinExistence type="predicted"/>
<organism evidence="7 8">
    <name type="scientific">Thermithiobacillus plumbiphilus</name>
    <dbReference type="NCBI Taxonomy" id="1729899"/>
    <lineage>
        <taxon>Bacteria</taxon>
        <taxon>Pseudomonadati</taxon>
        <taxon>Pseudomonadota</taxon>
        <taxon>Acidithiobacillia</taxon>
        <taxon>Acidithiobacillales</taxon>
        <taxon>Thermithiobacillaceae</taxon>
        <taxon>Thermithiobacillus</taxon>
    </lineage>
</organism>
<evidence type="ECO:0000256" key="3">
    <source>
        <dbReference type="ARBA" id="ARBA00022989"/>
    </source>
</evidence>
<evidence type="ECO:0000259" key="6">
    <source>
        <dbReference type="Pfam" id="PF13664"/>
    </source>
</evidence>
<gene>
    <name evidence="7" type="ORF">WOB96_11230</name>
</gene>
<dbReference type="EMBL" id="JBBPCO010000011">
    <property type="protein sequence ID" value="MEK8090331.1"/>
    <property type="molecule type" value="Genomic_DNA"/>
</dbReference>
<evidence type="ECO:0000313" key="8">
    <source>
        <dbReference type="Proteomes" id="UP001446205"/>
    </source>
</evidence>
<keyword evidence="2 5" id="KW-0812">Transmembrane</keyword>
<protein>
    <submittedName>
        <fullName evidence="7">DUF4149 domain-containing protein</fullName>
    </submittedName>
</protein>
<feature type="domain" description="TMEM205-like" evidence="6">
    <location>
        <begin position="8"/>
        <end position="99"/>
    </location>
</feature>
<keyword evidence="4 5" id="KW-0472">Membrane</keyword>
<evidence type="ECO:0000256" key="5">
    <source>
        <dbReference type="SAM" id="Phobius"/>
    </source>
</evidence>
<dbReference type="RefSeq" id="WP_341371387.1">
    <property type="nucleotide sequence ID" value="NZ_JBBPCO010000011.1"/>
</dbReference>
<accession>A0ABU9DBH8</accession>
<evidence type="ECO:0000313" key="7">
    <source>
        <dbReference type="EMBL" id="MEK8090331.1"/>
    </source>
</evidence>
<keyword evidence="8" id="KW-1185">Reference proteome</keyword>
<comment type="subcellular location">
    <subcellularLocation>
        <location evidence="1">Membrane</location>
    </subcellularLocation>
</comment>
<keyword evidence="3 5" id="KW-1133">Transmembrane helix</keyword>
<feature type="transmembrane region" description="Helical" evidence="5">
    <location>
        <begin position="7"/>
        <end position="28"/>
    </location>
</feature>
<comment type="caution">
    <text evidence="7">The sequence shown here is derived from an EMBL/GenBank/DDBJ whole genome shotgun (WGS) entry which is preliminary data.</text>
</comment>
<feature type="transmembrane region" description="Helical" evidence="5">
    <location>
        <begin position="117"/>
        <end position="139"/>
    </location>
</feature>